<reference evidence="2" key="2">
    <citation type="submission" date="2025-08" db="UniProtKB">
        <authorList>
            <consortium name="RefSeq"/>
        </authorList>
    </citation>
    <scope>IDENTIFICATION</scope>
    <source>
        <tissue evidence="2">Leaf</tissue>
    </source>
</reference>
<protein>
    <submittedName>
        <fullName evidence="2">Uncharacterized protein LOC108852795</fullName>
    </submittedName>
</protein>
<dbReference type="AlphaFoldDB" id="A0A6J0NB96"/>
<dbReference type="GeneID" id="108852795"/>
<dbReference type="InterPro" id="IPR009097">
    <property type="entry name" value="Cyclic_Pdiesterase"/>
</dbReference>
<dbReference type="KEGG" id="rsz:108852795"/>
<proteinExistence type="predicted"/>
<dbReference type="OrthoDB" id="1879605at2759"/>
<gene>
    <name evidence="2" type="primary">LOC108852795</name>
</gene>
<accession>A0A6J0NB96</accession>
<reference evidence="1" key="1">
    <citation type="journal article" date="2019" name="Database">
        <title>The radish genome database (RadishGD): an integrated information resource for radish genomics.</title>
        <authorList>
            <person name="Yu H.J."/>
            <person name="Baek S."/>
            <person name="Lee Y.J."/>
            <person name="Cho A."/>
            <person name="Mun J.H."/>
        </authorList>
    </citation>
    <scope>NUCLEOTIDE SEQUENCE [LARGE SCALE GENOMIC DNA]</scope>
    <source>
        <strain evidence="1">cv. WK10039</strain>
    </source>
</reference>
<evidence type="ECO:0000313" key="2">
    <source>
        <dbReference type="RefSeq" id="XP_018481785.1"/>
    </source>
</evidence>
<dbReference type="PANTHER" id="PTHR36039:SF2">
    <property type="entry name" value="RNA LIGASE_CYCLIC NUCLEOTIDE PHOSPHODIESTERASE FAMILY PROTEIN"/>
    <property type="match status" value="1"/>
</dbReference>
<dbReference type="Proteomes" id="UP000504610">
    <property type="component" value="Chromosome 4"/>
</dbReference>
<name>A0A6J0NB96_RAPSA</name>
<dbReference type="Gene3D" id="3.90.1140.10">
    <property type="entry name" value="Cyclic phosphodiesterase"/>
    <property type="match status" value="1"/>
</dbReference>
<organism evidence="1 2">
    <name type="scientific">Raphanus sativus</name>
    <name type="common">Radish</name>
    <name type="synonym">Raphanus raphanistrum var. sativus</name>
    <dbReference type="NCBI Taxonomy" id="3726"/>
    <lineage>
        <taxon>Eukaryota</taxon>
        <taxon>Viridiplantae</taxon>
        <taxon>Streptophyta</taxon>
        <taxon>Embryophyta</taxon>
        <taxon>Tracheophyta</taxon>
        <taxon>Spermatophyta</taxon>
        <taxon>Magnoliopsida</taxon>
        <taxon>eudicotyledons</taxon>
        <taxon>Gunneridae</taxon>
        <taxon>Pentapetalae</taxon>
        <taxon>rosids</taxon>
        <taxon>malvids</taxon>
        <taxon>Brassicales</taxon>
        <taxon>Brassicaceae</taxon>
        <taxon>Brassiceae</taxon>
        <taxon>Raphanus</taxon>
    </lineage>
</organism>
<dbReference type="RefSeq" id="XP_018481785.1">
    <property type="nucleotide sequence ID" value="XM_018626283.2"/>
</dbReference>
<dbReference type="SUPFAM" id="SSF55144">
    <property type="entry name" value="LigT-like"/>
    <property type="match status" value="1"/>
</dbReference>
<keyword evidence="1" id="KW-1185">Reference proteome</keyword>
<dbReference type="Pfam" id="PF13563">
    <property type="entry name" value="2_5_RNA_ligase2"/>
    <property type="match status" value="1"/>
</dbReference>
<evidence type="ECO:0000313" key="1">
    <source>
        <dbReference type="Proteomes" id="UP000504610"/>
    </source>
</evidence>
<sequence length="198" mass="21418">MSEGYAIELYFDPALENQVLKAWNVFARRQISTKLITTESRPHLTLFSSSSSSFLDSSSSAAAKLEPVVRAFASKQEPLPLSFSSIGSFSGDNNSLFLSPTPSLSLLNLQAQLIDAVRREGGGGGAVVAEIGEEFRQDSWVPFCPVAVDVPRARMAEAFSVLRDLKMPVSGYAMDVGIVEFSPVREVFSFALGNSLES</sequence>
<dbReference type="PANTHER" id="PTHR36039">
    <property type="match status" value="1"/>
</dbReference>